<name>A0A2D3US96_9PEZI</name>
<keyword evidence="4" id="KW-1185">Reference proteome</keyword>
<gene>
    <name evidence="3" type="ORF">RCC_04937</name>
</gene>
<evidence type="ECO:0000313" key="3">
    <source>
        <dbReference type="EMBL" id="CZT19091.1"/>
    </source>
</evidence>
<sequence length="184" mass="18395">MQFTTVVIAAFAAIAYASPAEVRSTREPGQVDLKLPDGCTKTNLAKCVGHLAAASASCGAAAGEAGLNPVADLACVGSASGAAANFDECKSCIPKKTAAKEDIVVKRDTREPGMVDITLPPGCSKHNLEKCVLHLASTGGSCAAAAAEAGVNPVADIACVASASSTAANFDECKSCIPKKTLAN</sequence>
<evidence type="ECO:0000313" key="4">
    <source>
        <dbReference type="Proteomes" id="UP000225277"/>
    </source>
</evidence>
<feature type="chain" id="PRO_5013656129" description="Fungal calcium binding protein domain-containing protein" evidence="1">
    <location>
        <begin position="18"/>
        <end position="184"/>
    </location>
</feature>
<accession>A0A2D3US96</accession>
<dbReference type="RefSeq" id="XP_023625981.1">
    <property type="nucleotide sequence ID" value="XM_023770213.1"/>
</dbReference>
<dbReference type="GeneID" id="35600105"/>
<dbReference type="OrthoDB" id="3649011at2759"/>
<dbReference type="EMBL" id="FJUY01000006">
    <property type="protein sequence ID" value="CZT19091.1"/>
    <property type="molecule type" value="Genomic_DNA"/>
</dbReference>
<evidence type="ECO:0000259" key="2">
    <source>
        <dbReference type="Pfam" id="PF12192"/>
    </source>
</evidence>
<organism evidence="3 4">
    <name type="scientific">Ramularia collo-cygni</name>
    <dbReference type="NCBI Taxonomy" id="112498"/>
    <lineage>
        <taxon>Eukaryota</taxon>
        <taxon>Fungi</taxon>
        <taxon>Dikarya</taxon>
        <taxon>Ascomycota</taxon>
        <taxon>Pezizomycotina</taxon>
        <taxon>Dothideomycetes</taxon>
        <taxon>Dothideomycetidae</taxon>
        <taxon>Mycosphaerellales</taxon>
        <taxon>Mycosphaerellaceae</taxon>
        <taxon>Ramularia</taxon>
    </lineage>
</organism>
<dbReference type="Pfam" id="PF12192">
    <property type="entry name" value="CBP"/>
    <property type="match status" value="2"/>
</dbReference>
<dbReference type="InterPro" id="IPR022013">
    <property type="entry name" value="CBP"/>
</dbReference>
<reference evidence="3 4" key="1">
    <citation type="submission" date="2016-03" db="EMBL/GenBank/DDBJ databases">
        <authorList>
            <person name="Ploux O."/>
        </authorList>
    </citation>
    <scope>NUCLEOTIDE SEQUENCE [LARGE SCALE GENOMIC DNA]</scope>
    <source>
        <strain evidence="3 4">URUG2</strain>
    </source>
</reference>
<dbReference type="Gene3D" id="1.10.1740.120">
    <property type="match status" value="2"/>
</dbReference>
<feature type="domain" description="Fungal calcium binding protein" evidence="2">
    <location>
        <begin position="37"/>
        <end position="92"/>
    </location>
</feature>
<evidence type="ECO:0000256" key="1">
    <source>
        <dbReference type="SAM" id="SignalP"/>
    </source>
</evidence>
<keyword evidence="1" id="KW-0732">Signal</keyword>
<feature type="domain" description="Fungal calcium binding protein" evidence="2">
    <location>
        <begin position="122"/>
        <end position="175"/>
    </location>
</feature>
<feature type="signal peptide" evidence="1">
    <location>
        <begin position="1"/>
        <end position="17"/>
    </location>
</feature>
<dbReference type="AlphaFoldDB" id="A0A2D3US96"/>
<dbReference type="Proteomes" id="UP000225277">
    <property type="component" value="Unassembled WGS sequence"/>
</dbReference>
<protein>
    <recommendedName>
        <fullName evidence="2">Fungal calcium binding protein domain-containing protein</fullName>
    </recommendedName>
</protein>
<proteinExistence type="predicted"/>